<dbReference type="Pfam" id="PF08323">
    <property type="entry name" value="Glyco_transf_5"/>
    <property type="match status" value="1"/>
</dbReference>
<dbReference type="PANTHER" id="PTHR45825:SF3">
    <property type="entry name" value="GRANULE-BOUND STARCH SYNTHASE 1, CHLOROPLASTIC_AMYLOPLASTIC"/>
    <property type="match status" value="1"/>
</dbReference>
<dbReference type="PANTHER" id="PTHR45825">
    <property type="entry name" value="GRANULE-BOUND STARCH SYNTHASE 1, CHLOROPLASTIC/AMYLOPLASTIC"/>
    <property type="match status" value="1"/>
</dbReference>
<dbReference type="InterPro" id="IPR013534">
    <property type="entry name" value="Starch_synth_cat_dom"/>
</dbReference>
<accession>A0ABP0M9Z9</accession>
<evidence type="ECO:0000256" key="2">
    <source>
        <dbReference type="ARBA" id="ARBA00010281"/>
    </source>
</evidence>
<dbReference type="Proteomes" id="UP001642484">
    <property type="component" value="Unassembled WGS sequence"/>
</dbReference>
<name>A0ABP0M9Z9_9DINO</name>
<keyword evidence="6" id="KW-0808">Transferase</keyword>
<evidence type="ECO:0000259" key="10">
    <source>
        <dbReference type="Pfam" id="PF08323"/>
    </source>
</evidence>
<dbReference type="Gene3D" id="3.40.50.2000">
    <property type="entry name" value="Glycogen Phosphorylase B"/>
    <property type="match status" value="2"/>
</dbReference>
<dbReference type="NCBIfam" id="TIGR02095">
    <property type="entry name" value="glgA"/>
    <property type="match status" value="1"/>
</dbReference>
<comment type="similarity">
    <text evidence="2">Belongs to the glycosyltransferase 1 family. Bacterial/plant glycogen synthase subfamily.</text>
</comment>
<feature type="domain" description="Starch synthase catalytic" evidence="10">
    <location>
        <begin position="2"/>
        <end position="240"/>
    </location>
</feature>
<evidence type="ECO:0000256" key="6">
    <source>
        <dbReference type="ARBA" id="ARBA00022679"/>
    </source>
</evidence>
<evidence type="ECO:0000313" key="11">
    <source>
        <dbReference type="EMBL" id="CAK9047898.1"/>
    </source>
</evidence>
<evidence type="ECO:0000313" key="12">
    <source>
        <dbReference type="Proteomes" id="UP001642484"/>
    </source>
</evidence>
<reference evidence="11 12" key="1">
    <citation type="submission" date="2024-02" db="EMBL/GenBank/DDBJ databases">
        <authorList>
            <person name="Chen Y."/>
            <person name="Shah S."/>
            <person name="Dougan E. K."/>
            <person name="Thang M."/>
            <person name="Chan C."/>
        </authorList>
    </citation>
    <scope>NUCLEOTIDE SEQUENCE [LARGE SCALE GENOMIC DNA]</scope>
</reference>
<keyword evidence="4" id="KW-0934">Plastid</keyword>
<keyword evidence="3" id="KW-0150">Chloroplast</keyword>
<proteinExistence type="inferred from homology"/>
<evidence type="ECO:0000259" key="9">
    <source>
        <dbReference type="Pfam" id="PF00534"/>
    </source>
</evidence>
<evidence type="ECO:0000256" key="7">
    <source>
        <dbReference type="ARBA" id="ARBA00040053"/>
    </source>
</evidence>
<organism evidence="11 12">
    <name type="scientific">Durusdinium trenchii</name>
    <dbReference type="NCBI Taxonomy" id="1381693"/>
    <lineage>
        <taxon>Eukaryota</taxon>
        <taxon>Sar</taxon>
        <taxon>Alveolata</taxon>
        <taxon>Dinophyceae</taxon>
        <taxon>Suessiales</taxon>
        <taxon>Symbiodiniaceae</taxon>
        <taxon>Durusdinium</taxon>
    </lineage>
</organism>
<comment type="subcellular location">
    <subcellularLocation>
        <location evidence="1">Plastid</location>
        <location evidence="1">Chloroplast</location>
    </subcellularLocation>
</comment>
<dbReference type="SUPFAM" id="SSF53756">
    <property type="entry name" value="UDP-Glycosyltransferase/glycogen phosphorylase"/>
    <property type="match status" value="1"/>
</dbReference>
<evidence type="ECO:0000256" key="4">
    <source>
        <dbReference type="ARBA" id="ARBA00022640"/>
    </source>
</evidence>
<sequence length="513" mass="56307">MDGLPIALAALGHRVMVVSPRYDQYAEGWDTSYWSSVPMGGKQESVHFFHAHKQKVDYVFVDHPTFLERVDGMTGAKLYGPEWGKDFADNQARFAYFCKASLKAIQELALGGAAYGGNCVVVANDWHSALVPMLIHAEKSVQPGKWNNTKTVFLCHNAVFQGRFPREEGLASILGVPDRYLDSITFKMPLRIGKYNEKVSCINTMSAGLRYSDRAITVSPTYARECVNNPEKGAELEALFHLARCTGILNGIKEGVSPSDNNFVMKTMMTCGMYSADTCDSAKSELKMAYRAQNGLPSSSGPLMCFIGRLDAQKGYDILLDALTKILPDTEMQMVVVGAGRADLVQQTKALEKKHPSKIFYAGWMGPERYALLAACDYTLLPSRWEPCGLVQMEAMRLGTLPIVAPTGGLKDTVEDGVNGLWTDKEMTIEAIADQASVDSLSNTLQHAVKLFRENPPKVVDMKKAAMAASQEFTWTNAALQYEAVFQELGATDVLPLCGGQATVTLEVDKQVC</sequence>
<comment type="caution">
    <text evidence="11">The sequence shown here is derived from an EMBL/GenBank/DDBJ whole genome shotgun (WGS) entry which is preliminary data.</text>
</comment>
<evidence type="ECO:0000256" key="5">
    <source>
        <dbReference type="ARBA" id="ARBA00022676"/>
    </source>
</evidence>
<evidence type="ECO:0000256" key="8">
    <source>
        <dbReference type="ARBA" id="ARBA00042085"/>
    </source>
</evidence>
<dbReference type="Pfam" id="PF00534">
    <property type="entry name" value="Glycos_transf_1"/>
    <property type="match status" value="1"/>
</dbReference>
<evidence type="ECO:0000256" key="3">
    <source>
        <dbReference type="ARBA" id="ARBA00022528"/>
    </source>
</evidence>
<keyword evidence="5" id="KW-0328">Glycosyltransferase</keyword>
<gene>
    <name evidence="11" type="ORF">CCMP2556_LOCUS24725</name>
</gene>
<feature type="domain" description="Glycosyl transferase family 1" evidence="9">
    <location>
        <begin position="300"/>
        <end position="435"/>
    </location>
</feature>
<keyword evidence="12" id="KW-1185">Reference proteome</keyword>
<dbReference type="EMBL" id="CAXAMN010016335">
    <property type="protein sequence ID" value="CAK9047898.1"/>
    <property type="molecule type" value="Genomic_DNA"/>
</dbReference>
<dbReference type="InterPro" id="IPR011835">
    <property type="entry name" value="GS/SS"/>
</dbReference>
<dbReference type="InterPro" id="IPR001296">
    <property type="entry name" value="Glyco_trans_1"/>
</dbReference>
<evidence type="ECO:0000256" key="1">
    <source>
        <dbReference type="ARBA" id="ARBA00004229"/>
    </source>
</evidence>
<protein>
    <recommendedName>
        <fullName evidence="7">Granule-bound starch synthase 1, chloroplastic/amyloplastic</fullName>
    </recommendedName>
    <alternativeName>
        <fullName evidence="8">Granule-bound starch synthase I</fullName>
    </alternativeName>
</protein>
<dbReference type="CDD" id="cd03791">
    <property type="entry name" value="GT5_Glycogen_synthase_DULL1-like"/>
    <property type="match status" value="1"/>
</dbReference>